<feature type="transmembrane region" description="Helical" evidence="1">
    <location>
        <begin position="6"/>
        <end position="28"/>
    </location>
</feature>
<evidence type="ECO:0000313" key="2">
    <source>
        <dbReference type="EMBL" id="GLY67037.1"/>
    </source>
</evidence>
<organism evidence="2 3">
    <name type="scientific">Amycolatopsis taiwanensis</name>
    <dbReference type="NCBI Taxonomy" id="342230"/>
    <lineage>
        <taxon>Bacteria</taxon>
        <taxon>Bacillati</taxon>
        <taxon>Actinomycetota</taxon>
        <taxon>Actinomycetes</taxon>
        <taxon>Pseudonocardiales</taxon>
        <taxon>Pseudonocardiaceae</taxon>
        <taxon>Amycolatopsis</taxon>
    </lineage>
</organism>
<keyword evidence="1" id="KW-0812">Transmembrane</keyword>
<comment type="caution">
    <text evidence="2">The sequence shown here is derived from an EMBL/GenBank/DDBJ whole genome shotgun (WGS) entry which is preliminary data.</text>
</comment>
<protein>
    <recommendedName>
        <fullName evidence="4">DUF3137 domain-containing protein</fullName>
    </recommendedName>
</protein>
<dbReference type="Proteomes" id="UP001165136">
    <property type="component" value="Unassembled WGS sequence"/>
</dbReference>
<dbReference type="EMBL" id="BSTI01000007">
    <property type="protein sequence ID" value="GLY67037.1"/>
    <property type="molecule type" value="Genomic_DNA"/>
</dbReference>
<proteinExistence type="predicted"/>
<keyword evidence="1" id="KW-0472">Membrane</keyword>
<evidence type="ECO:0008006" key="4">
    <source>
        <dbReference type="Google" id="ProtNLM"/>
    </source>
</evidence>
<sequence>MSTGAIIALAGGGTLLVAAGLIWMVLWLRRSYLAEEKVSLARLHEELPKRGWTFAERDDSILEFCNRQYRDYYRPNPFQPFVGPPKVKAAHNVITGIHRGRPFLAAVLDSYFRGEHAALRCIWVRTPAIRPGLSVHRAPALASTVNTALGWTIRSGDPEFDRKFQISADDEAFAATVLNPALTRFLLADEREFRGFQLVGDQFDVMDPINDHRDPAELIPALDLRCDILDRIPSNAWA</sequence>
<dbReference type="AlphaFoldDB" id="A0A9W6R3M4"/>
<keyword evidence="3" id="KW-1185">Reference proteome</keyword>
<evidence type="ECO:0000313" key="3">
    <source>
        <dbReference type="Proteomes" id="UP001165136"/>
    </source>
</evidence>
<evidence type="ECO:0000256" key="1">
    <source>
        <dbReference type="SAM" id="Phobius"/>
    </source>
</evidence>
<dbReference type="RefSeq" id="WP_285487615.1">
    <property type="nucleotide sequence ID" value="NZ_BSTI01000007.1"/>
</dbReference>
<keyword evidence="1" id="KW-1133">Transmembrane helix</keyword>
<reference evidence="2" key="1">
    <citation type="submission" date="2023-03" db="EMBL/GenBank/DDBJ databases">
        <title>Amycolatopsis taiwanensis NBRC 103393.</title>
        <authorList>
            <person name="Ichikawa N."/>
            <person name="Sato H."/>
            <person name="Tonouchi N."/>
        </authorList>
    </citation>
    <scope>NUCLEOTIDE SEQUENCE</scope>
    <source>
        <strain evidence="2">NBRC 103393</strain>
    </source>
</reference>
<name>A0A9W6R3M4_9PSEU</name>
<accession>A0A9W6R3M4</accession>
<gene>
    <name evidence="2" type="ORF">Atai01_36560</name>
</gene>